<dbReference type="CDD" id="cd04301">
    <property type="entry name" value="NAT_SF"/>
    <property type="match status" value="1"/>
</dbReference>
<dbReference type="Pfam" id="PF00583">
    <property type="entry name" value="Acetyltransf_1"/>
    <property type="match status" value="1"/>
</dbReference>
<dbReference type="EMBL" id="LKEB01000012">
    <property type="protein sequence ID" value="ROW14821.1"/>
    <property type="molecule type" value="Genomic_DNA"/>
</dbReference>
<name>A0A423XFI6_9PEZI</name>
<dbReference type="InterPro" id="IPR000182">
    <property type="entry name" value="GNAT_dom"/>
</dbReference>
<dbReference type="InterPro" id="IPR052523">
    <property type="entry name" value="Trichothecene_AcTrans"/>
</dbReference>
<dbReference type="AlphaFoldDB" id="A0A423XFI6"/>
<evidence type="ECO:0000313" key="3">
    <source>
        <dbReference type="Proteomes" id="UP000285146"/>
    </source>
</evidence>
<dbReference type="Gene3D" id="3.40.630.30">
    <property type="match status" value="1"/>
</dbReference>
<dbReference type="OrthoDB" id="2115692at2759"/>
<dbReference type="InterPro" id="IPR016181">
    <property type="entry name" value="Acyl_CoA_acyltransferase"/>
</dbReference>
<keyword evidence="3" id="KW-1185">Reference proteome</keyword>
<accession>A0A423XFI6</accession>
<dbReference type="SUPFAM" id="SSF55729">
    <property type="entry name" value="Acyl-CoA N-acyltransferases (Nat)"/>
    <property type="match status" value="1"/>
</dbReference>
<dbReference type="STRING" id="1230097.A0A423XFI6"/>
<dbReference type="GO" id="GO:0016747">
    <property type="term" value="F:acyltransferase activity, transferring groups other than amino-acyl groups"/>
    <property type="evidence" value="ECO:0007669"/>
    <property type="project" value="InterPro"/>
</dbReference>
<gene>
    <name evidence="2" type="ORF">VPNG_03694</name>
</gene>
<comment type="caution">
    <text evidence="2">The sequence shown here is derived from an EMBL/GenBank/DDBJ whole genome shotgun (WGS) entry which is preliminary data.</text>
</comment>
<dbReference type="InParanoid" id="A0A423XFI6"/>
<protein>
    <recommendedName>
        <fullName evidence="1">N-acetyltransferase domain-containing protein</fullName>
    </recommendedName>
</protein>
<proteinExistence type="predicted"/>
<evidence type="ECO:0000259" key="1">
    <source>
        <dbReference type="PROSITE" id="PS51186"/>
    </source>
</evidence>
<dbReference type="Proteomes" id="UP000285146">
    <property type="component" value="Unassembled WGS sequence"/>
</dbReference>
<dbReference type="PANTHER" id="PTHR42791:SF14">
    <property type="entry name" value="N-ACETYLTRANSFERASE DOMAIN-CONTAINING PROTEIN"/>
    <property type="match status" value="1"/>
</dbReference>
<organism evidence="2 3">
    <name type="scientific">Cytospora leucostoma</name>
    <dbReference type="NCBI Taxonomy" id="1230097"/>
    <lineage>
        <taxon>Eukaryota</taxon>
        <taxon>Fungi</taxon>
        <taxon>Dikarya</taxon>
        <taxon>Ascomycota</taxon>
        <taxon>Pezizomycotina</taxon>
        <taxon>Sordariomycetes</taxon>
        <taxon>Sordariomycetidae</taxon>
        <taxon>Diaporthales</taxon>
        <taxon>Cytosporaceae</taxon>
        <taxon>Cytospora</taxon>
    </lineage>
</organism>
<feature type="domain" description="N-acetyltransferase" evidence="1">
    <location>
        <begin position="37"/>
        <end position="207"/>
    </location>
</feature>
<dbReference type="PANTHER" id="PTHR42791">
    <property type="entry name" value="GNAT FAMILY ACETYLTRANSFERASE"/>
    <property type="match status" value="1"/>
</dbReference>
<sequence>MTVPPAPQLLPMEEADLEEAVRIEIWGNPVDDTQKIIMERERTPSGVAKLVERRRKTFLHDPMTTWLKVVDTTTGNIMAWATWYFYPALTEEEVARGPEALEWPLPQWYRPFMEFRYEVMKGRPHYLLGMIVTAPEYRRRGAARLLLQWGFDRADEAGVEVYIEASVAGRPMYECFGLRVLKVIEFDMTQLGYAGVDTHTCMLRPVKGHDV</sequence>
<evidence type="ECO:0000313" key="2">
    <source>
        <dbReference type="EMBL" id="ROW14821.1"/>
    </source>
</evidence>
<dbReference type="PROSITE" id="PS51186">
    <property type="entry name" value="GNAT"/>
    <property type="match status" value="1"/>
</dbReference>
<reference evidence="2 3" key="1">
    <citation type="submission" date="2015-09" db="EMBL/GenBank/DDBJ databases">
        <title>Host preference determinants of Valsa canker pathogens revealed by comparative genomics.</title>
        <authorList>
            <person name="Yin Z."/>
            <person name="Huang L."/>
        </authorList>
    </citation>
    <scope>NUCLEOTIDE SEQUENCE [LARGE SCALE GENOMIC DNA]</scope>
    <source>
        <strain evidence="2 3">SXYLt</strain>
    </source>
</reference>